<evidence type="ECO:0000313" key="3">
    <source>
        <dbReference type="EMBL" id="URE18974.1"/>
    </source>
</evidence>
<dbReference type="Proteomes" id="UP001055439">
    <property type="component" value="Chromosome 7"/>
</dbReference>
<sequence>MASSPLRRDVSLLLLLLSTFVPTTSSLSPSSVLPSAADSVGKERSKRDIPRRRLRRCSIPLIATQIVNGVVDKYVSSRCADNVFV</sequence>
<proteinExistence type="predicted"/>
<protein>
    <submittedName>
        <fullName evidence="3">2OG-Fe(II) oxygenase superfamily</fullName>
    </submittedName>
</protein>
<dbReference type="AlphaFoldDB" id="A0A9E7GNS8"/>
<reference evidence="3" key="1">
    <citation type="submission" date="2022-05" db="EMBL/GenBank/DDBJ databases">
        <title>The Musa troglodytarum L. genome provides insights into the mechanism of non-climacteric behaviour and enrichment of carotenoids.</title>
        <authorList>
            <person name="Wang J."/>
        </authorList>
    </citation>
    <scope>NUCLEOTIDE SEQUENCE</scope>
    <source>
        <tissue evidence="3">Leaf</tissue>
    </source>
</reference>
<dbReference type="EMBL" id="CP097509">
    <property type="protein sequence ID" value="URE18974.1"/>
    <property type="molecule type" value="Genomic_DNA"/>
</dbReference>
<feature type="compositionally biased region" description="Low complexity" evidence="1">
    <location>
        <begin position="24"/>
        <end position="39"/>
    </location>
</feature>
<gene>
    <name evidence="3" type="ORF">MUK42_09521</name>
</gene>
<feature type="region of interest" description="Disordered" evidence="1">
    <location>
        <begin position="24"/>
        <end position="49"/>
    </location>
</feature>
<keyword evidence="2" id="KW-0732">Signal</keyword>
<feature type="signal peptide" evidence="2">
    <location>
        <begin position="1"/>
        <end position="26"/>
    </location>
</feature>
<name>A0A9E7GNS8_9LILI</name>
<dbReference type="OrthoDB" id="271595at2759"/>
<evidence type="ECO:0000256" key="1">
    <source>
        <dbReference type="SAM" id="MobiDB-lite"/>
    </source>
</evidence>
<keyword evidence="4" id="KW-1185">Reference proteome</keyword>
<organism evidence="3 4">
    <name type="scientific">Musa troglodytarum</name>
    <name type="common">fe'i banana</name>
    <dbReference type="NCBI Taxonomy" id="320322"/>
    <lineage>
        <taxon>Eukaryota</taxon>
        <taxon>Viridiplantae</taxon>
        <taxon>Streptophyta</taxon>
        <taxon>Embryophyta</taxon>
        <taxon>Tracheophyta</taxon>
        <taxon>Spermatophyta</taxon>
        <taxon>Magnoliopsida</taxon>
        <taxon>Liliopsida</taxon>
        <taxon>Zingiberales</taxon>
        <taxon>Musaceae</taxon>
        <taxon>Musa</taxon>
    </lineage>
</organism>
<evidence type="ECO:0000256" key="2">
    <source>
        <dbReference type="SAM" id="SignalP"/>
    </source>
</evidence>
<evidence type="ECO:0000313" key="4">
    <source>
        <dbReference type="Proteomes" id="UP001055439"/>
    </source>
</evidence>
<feature type="chain" id="PRO_5039087074" evidence="2">
    <location>
        <begin position="27"/>
        <end position="85"/>
    </location>
</feature>
<accession>A0A9E7GNS8</accession>